<sequence length="43" mass="5174">MGYRYKSIFFIASRNLYYTKAFSFYTKTRLSIEQMNGVDYIEG</sequence>
<proteinExistence type="predicted"/>
<evidence type="ECO:0000313" key="2">
    <source>
        <dbReference type="Proteomes" id="UP000251241"/>
    </source>
</evidence>
<name>A0A2X2JLR5_SPHMU</name>
<organism evidence="1 2">
    <name type="scientific">Sphingobacterium multivorum</name>
    <dbReference type="NCBI Taxonomy" id="28454"/>
    <lineage>
        <taxon>Bacteria</taxon>
        <taxon>Pseudomonadati</taxon>
        <taxon>Bacteroidota</taxon>
        <taxon>Sphingobacteriia</taxon>
        <taxon>Sphingobacteriales</taxon>
        <taxon>Sphingobacteriaceae</taxon>
        <taxon>Sphingobacterium</taxon>
    </lineage>
</organism>
<dbReference type="AlphaFoldDB" id="A0A2X2JLR5"/>
<reference evidence="1 2" key="1">
    <citation type="submission" date="2018-06" db="EMBL/GenBank/DDBJ databases">
        <authorList>
            <consortium name="Pathogen Informatics"/>
            <person name="Doyle S."/>
        </authorList>
    </citation>
    <scope>NUCLEOTIDE SEQUENCE [LARGE SCALE GENOMIC DNA]</scope>
    <source>
        <strain evidence="1 2">NCTC11343</strain>
    </source>
</reference>
<dbReference type="Proteomes" id="UP000251241">
    <property type="component" value="Unassembled WGS sequence"/>
</dbReference>
<protein>
    <submittedName>
        <fullName evidence="1">Uncharacterized protein</fullName>
    </submittedName>
</protein>
<accession>A0A2X2JLR5</accession>
<gene>
    <name evidence="1" type="ORF">NCTC11343_04745</name>
</gene>
<dbReference type="EMBL" id="UAUU01000011">
    <property type="protein sequence ID" value="SPZ92763.1"/>
    <property type="molecule type" value="Genomic_DNA"/>
</dbReference>
<evidence type="ECO:0000313" key="1">
    <source>
        <dbReference type="EMBL" id="SPZ92763.1"/>
    </source>
</evidence>